<organism evidence="2 3">
    <name type="scientific">Hibiscus sabdariffa</name>
    <name type="common">roselle</name>
    <dbReference type="NCBI Taxonomy" id="183260"/>
    <lineage>
        <taxon>Eukaryota</taxon>
        <taxon>Viridiplantae</taxon>
        <taxon>Streptophyta</taxon>
        <taxon>Embryophyta</taxon>
        <taxon>Tracheophyta</taxon>
        <taxon>Spermatophyta</taxon>
        <taxon>Magnoliopsida</taxon>
        <taxon>eudicotyledons</taxon>
        <taxon>Gunneridae</taxon>
        <taxon>Pentapetalae</taxon>
        <taxon>rosids</taxon>
        <taxon>malvids</taxon>
        <taxon>Malvales</taxon>
        <taxon>Malvaceae</taxon>
        <taxon>Malvoideae</taxon>
        <taxon>Hibiscus</taxon>
    </lineage>
</organism>
<feature type="coiled-coil region" evidence="1">
    <location>
        <begin position="1"/>
        <end position="94"/>
    </location>
</feature>
<accession>A0ABR2DD24</accession>
<sequence>MHLEKLKVDEKEGQLKSLEKEKANLLRDLQALEEEFKQVSLKLRQKNNMYTAKKVRREKVESLKARISDLEEQNKEYLEQLEGAEKQRDHSQQMMQQVGQHNEWLHQKIVELEEAYQGLGAQLKTTNIFLNMDEREMVYPLRRAREWIQDHVKIMEMNESYMSWQWRNKQRSWTHF</sequence>
<evidence type="ECO:0000313" key="3">
    <source>
        <dbReference type="Proteomes" id="UP001472677"/>
    </source>
</evidence>
<dbReference type="Proteomes" id="UP001472677">
    <property type="component" value="Unassembled WGS sequence"/>
</dbReference>
<dbReference type="EMBL" id="JBBPBM010000029">
    <property type="protein sequence ID" value="KAK8535941.1"/>
    <property type="molecule type" value="Genomic_DNA"/>
</dbReference>
<gene>
    <name evidence="2" type="ORF">V6N12_012605</name>
</gene>
<evidence type="ECO:0000256" key="1">
    <source>
        <dbReference type="SAM" id="Coils"/>
    </source>
</evidence>
<comment type="caution">
    <text evidence="2">The sequence shown here is derived from an EMBL/GenBank/DDBJ whole genome shotgun (WGS) entry which is preliminary data.</text>
</comment>
<protein>
    <submittedName>
        <fullName evidence="2">Uncharacterized protein</fullName>
    </submittedName>
</protein>
<proteinExistence type="predicted"/>
<reference evidence="2 3" key="1">
    <citation type="journal article" date="2024" name="G3 (Bethesda)">
        <title>Genome assembly of Hibiscus sabdariffa L. provides insights into metabolisms of medicinal natural products.</title>
        <authorList>
            <person name="Kim T."/>
        </authorList>
    </citation>
    <scope>NUCLEOTIDE SEQUENCE [LARGE SCALE GENOMIC DNA]</scope>
    <source>
        <strain evidence="2">TK-2024</strain>
        <tissue evidence="2">Old leaves</tissue>
    </source>
</reference>
<dbReference type="SUPFAM" id="SSF57997">
    <property type="entry name" value="Tropomyosin"/>
    <property type="match status" value="1"/>
</dbReference>
<name>A0ABR2DD24_9ROSI</name>
<keyword evidence="1" id="KW-0175">Coiled coil</keyword>
<keyword evidence="3" id="KW-1185">Reference proteome</keyword>
<evidence type="ECO:0000313" key="2">
    <source>
        <dbReference type="EMBL" id="KAK8535941.1"/>
    </source>
</evidence>